<dbReference type="Proteomes" id="UP000230431">
    <property type="component" value="Unassembled WGS sequence"/>
</dbReference>
<feature type="domain" description="Prepilin type IV endopeptidase peptidase" evidence="8">
    <location>
        <begin position="104"/>
        <end position="215"/>
    </location>
</feature>
<evidence type="ECO:0000313" key="11">
    <source>
        <dbReference type="Proteomes" id="UP000230431"/>
    </source>
</evidence>
<keyword evidence="5 7" id="KW-1133">Transmembrane helix</keyword>
<evidence type="ECO:0000313" key="10">
    <source>
        <dbReference type="EMBL" id="PIR46348.1"/>
    </source>
</evidence>
<feature type="transmembrane region" description="Helical" evidence="7">
    <location>
        <begin position="149"/>
        <end position="174"/>
    </location>
</feature>
<comment type="caution">
    <text evidence="10">The sequence shown here is derived from an EMBL/GenBank/DDBJ whole genome shotgun (WGS) entry which is preliminary data.</text>
</comment>
<dbReference type="Gene3D" id="1.20.120.1220">
    <property type="match status" value="1"/>
</dbReference>
<dbReference type="Pfam" id="PF06750">
    <property type="entry name" value="A24_N_bact"/>
    <property type="match status" value="1"/>
</dbReference>
<dbReference type="PANTHER" id="PTHR30487">
    <property type="entry name" value="TYPE 4 PREPILIN-LIKE PROTEINS LEADER PEPTIDE-PROCESSING ENZYME"/>
    <property type="match status" value="1"/>
</dbReference>
<dbReference type="InterPro" id="IPR010627">
    <property type="entry name" value="Prepilin_pept_A24_N"/>
</dbReference>
<evidence type="ECO:0000259" key="9">
    <source>
        <dbReference type="Pfam" id="PF06750"/>
    </source>
</evidence>
<evidence type="ECO:0000256" key="2">
    <source>
        <dbReference type="ARBA" id="ARBA00005801"/>
    </source>
</evidence>
<gene>
    <name evidence="10" type="ORF">COV08_00225</name>
</gene>
<dbReference type="InterPro" id="IPR000045">
    <property type="entry name" value="Prepilin_IV_endopep_pep"/>
</dbReference>
<evidence type="ECO:0000256" key="6">
    <source>
        <dbReference type="ARBA" id="ARBA00023136"/>
    </source>
</evidence>
<keyword evidence="3" id="KW-1003">Cell membrane</keyword>
<accession>A0A2H0RIN2</accession>
<dbReference type="GO" id="GO:0005886">
    <property type="term" value="C:plasma membrane"/>
    <property type="evidence" value="ECO:0007669"/>
    <property type="project" value="UniProtKB-SubCell"/>
</dbReference>
<keyword evidence="4 7" id="KW-0812">Transmembrane</keyword>
<feature type="domain" description="Prepilin peptidase A24 N-terminal" evidence="9">
    <location>
        <begin position="10"/>
        <end position="91"/>
    </location>
</feature>
<evidence type="ECO:0000256" key="3">
    <source>
        <dbReference type="ARBA" id="ARBA00022475"/>
    </source>
</evidence>
<evidence type="ECO:0000256" key="5">
    <source>
        <dbReference type="ARBA" id="ARBA00022989"/>
    </source>
</evidence>
<dbReference type="EMBL" id="PCYK01000003">
    <property type="protein sequence ID" value="PIR46348.1"/>
    <property type="molecule type" value="Genomic_DNA"/>
</dbReference>
<feature type="transmembrane region" description="Helical" evidence="7">
    <location>
        <begin position="72"/>
        <end position="92"/>
    </location>
</feature>
<reference evidence="10 11" key="1">
    <citation type="submission" date="2017-09" db="EMBL/GenBank/DDBJ databases">
        <title>Depth-based differentiation of microbial function through sediment-hosted aquifers and enrichment of novel symbionts in the deep terrestrial subsurface.</title>
        <authorList>
            <person name="Probst A.J."/>
            <person name="Ladd B."/>
            <person name="Jarett J.K."/>
            <person name="Geller-Mcgrath D.E."/>
            <person name="Sieber C.M."/>
            <person name="Emerson J.B."/>
            <person name="Anantharaman K."/>
            <person name="Thomas B.C."/>
            <person name="Malmstrom R."/>
            <person name="Stieglmeier M."/>
            <person name="Klingl A."/>
            <person name="Woyke T."/>
            <person name="Ryan C.M."/>
            <person name="Banfield J.F."/>
        </authorList>
    </citation>
    <scope>NUCLEOTIDE SEQUENCE [LARGE SCALE GENOMIC DNA]</scope>
    <source>
        <strain evidence="10">CG10_big_fil_rev_8_21_14_0_10_49_38</strain>
    </source>
</reference>
<proteinExistence type="inferred from homology"/>
<evidence type="ECO:0000256" key="4">
    <source>
        <dbReference type="ARBA" id="ARBA00022692"/>
    </source>
</evidence>
<feature type="transmembrane region" description="Helical" evidence="7">
    <location>
        <begin position="240"/>
        <end position="262"/>
    </location>
</feature>
<evidence type="ECO:0000256" key="1">
    <source>
        <dbReference type="ARBA" id="ARBA00004651"/>
    </source>
</evidence>
<dbReference type="InterPro" id="IPR050882">
    <property type="entry name" value="Prepilin_peptidase/N-MTase"/>
</dbReference>
<feature type="transmembrane region" description="Helical" evidence="7">
    <location>
        <begin position="186"/>
        <end position="219"/>
    </location>
</feature>
<evidence type="ECO:0000256" key="7">
    <source>
        <dbReference type="SAM" id="Phobius"/>
    </source>
</evidence>
<dbReference type="GO" id="GO:0004190">
    <property type="term" value="F:aspartic-type endopeptidase activity"/>
    <property type="evidence" value="ECO:0007669"/>
    <property type="project" value="InterPro"/>
</dbReference>
<protein>
    <submittedName>
        <fullName evidence="10">Prepilin peptidase</fullName>
    </submittedName>
</protein>
<feature type="transmembrane region" description="Helical" evidence="7">
    <location>
        <begin position="99"/>
        <end position="115"/>
    </location>
</feature>
<keyword evidence="6 7" id="KW-0472">Membrane</keyword>
<comment type="subcellular location">
    <subcellularLocation>
        <location evidence="1">Cell membrane</location>
        <topology evidence="1">Multi-pass membrane protein</topology>
    </subcellularLocation>
</comment>
<organism evidence="10 11">
    <name type="scientific">Candidatus Vogelbacteria bacterium CG10_big_fil_rev_8_21_14_0_10_49_38</name>
    <dbReference type="NCBI Taxonomy" id="1975043"/>
    <lineage>
        <taxon>Bacteria</taxon>
        <taxon>Candidatus Vogeliibacteriota</taxon>
    </lineage>
</organism>
<dbReference type="AlphaFoldDB" id="A0A2H0RIN2"/>
<dbReference type="GO" id="GO:0006465">
    <property type="term" value="P:signal peptide processing"/>
    <property type="evidence" value="ECO:0007669"/>
    <property type="project" value="TreeGrafter"/>
</dbReference>
<name>A0A2H0RIN2_9BACT</name>
<dbReference type="PANTHER" id="PTHR30487:SF0">
    <property type="entry name" value="PREPILIN LEADER PEPTIDASE_N-METHYLTRANSFERASE-RELATED"/>
    <property type="match status" value="1"/>
</dbReference>
<comment type="similarity">
    <text evidence="2">Belongs to the peptidase A24 family.</text>
</comment>
<feature type="transmembrane region" description="Helical" evidence="7">
    <location>
        <begin position="121"/>
        <end position="140"/>
    </location>
</feature>
<evidence type="ECO:0000259" key="8">
    <source>
        <dbReference type="Pfam" id="PF01478"/>
    </source>
</evidence>
<sequence>MTMMFILIFLFGLIIGSFLNVVAFRHNTGRSVSGRSGCLSCGKTLGPLELVPVLSFLIQQGRCRSCGVKLSWQYPLVELSTAMLFALIYWRLGWQIESLIIFWLAVCALMVITVYDFKHKIIPDRFVFFFVLLGLVLPLAESWREPSLLLWRLGGAVLGGLLTALPLLLLWVVSRGRWLGFGDVKLAFGIGLLLGVVGGLSALILSFWIGAGVGLLLIAWGKLRLWRRRKSYTMKSEIPFAPFLILGFWLVFLFSINVLVFWQI</sequence>
<dbReference type="Pfam" id="PF01478">
    <property type="entry name" value="Peptidase_A24"/>
    <property type="match status" value="1"/>
</dbReference>